<dbReference type="SMART" id="SM00388">
    <property type="entry name" value="HisKA"/>
    <property type="match status" value="1"/>
</dbReference>
<dbReference type="PANTHER" id="PTHR43047:SF72">
    <property type="entry name" value="OSMOSENSING HISTIDINE PROTEIN KINASE SLN1"/>
    <property type="match status" value="1"/>
</dbReference>
<dbReference type="Pfam" id="PF00072">
    <property type="entry name" value="Response_reg"/>
    <property type="match status" value="1"/>
</dbReference>
<evidence type="ECO:0000256" key="8">
    <source>
        <dbReference type="SAM" id="Coils"/>
    </source>
</evidence>
<dbReference type="PRINTS" id="PR00344">
    <property type="entry name" value="BCTRLSENSOR"/>
</dbReference>
<dbReference type="EMBL" id="JACIIG010000029">
    <property type="protein sequence ID" value="MBB4571584.1"/>
    <property type="molecule type" value="Genomic_DNA"/>
</dbReference>
<dbReference type="Gene3D" id="1.10.287.130">
    <property type="match status" value="1"/>
</dbReference>
<keyword evidence="9" id="KW-1133">Transmembrane helix</keyword>
<dbReference type="PROSITE" id="PS50110">
    <property type="entry name" value="RESPONSE_REGULATORY"/>
    <property type="match status" value="1"/>
</dbReference>
<dbReference type="SMART" id="SM00304">
    <property type="entry name" value="HAMP"/>
    <property type="match status" value="1"/>
</dbReference>
<dbReference type="InterPro" id="IPR036890">
    <property type="entry name" value="HATPase_C_sf"/>
</dbReference>
<dbReference type="Gene3D" id="3.30.565.10">
    <property type="entry name" value="Histidine kinase-like ATPase, C-terminal domain"/>
    <property type="match status" value="1"/>
</dbReference>
<dbReference type="CDD" id="cd06225">
    <property type="entry name" value="HAMP"/>
    <property type="match status" value="1"/>
</dbReference>
<dbReference type="CDD" id="cd17574">
    <property type="entry name" value="REC_OmpR"/>
    <property type="match status" value="1"/>
</dbReference>
<proteinExistence type="predicted"/>
<keyword evidence="4 7" id="KW-0597">Phosphoprotein</keyword>
<dbReference type="InterPro" id="IPR003594">
    <property type="entry name" value="HATPase_dom"/>
</dbReference>
<evidence type="ECO:0000256" key="6">
    <source>
        <dbReference type="ARBA" id="ARBA00022777"/>
    </source>
</evidence>
<dbReference type="GO" id="GO:0005886">
    <property type="term" value="C:plasma membrane"/>
    <property type="evidence" value="ECO:0007669"/>
    <property type="project" value="TreeGrafter"/>
</dbReference>
<keyword evidence="6 13" id="KW-0418">Kinase</keyword>
<evidence type="ECO:0000313" key="13">
    <source>
        <dbReference type="EMBL" id="MBB4571584.1"/>
    </source>
</evidence>
<dbReference type="InterPro" id="IPR035965">
    <property type="entry name" value="PAS-like_dom_sf"/>
</dbReference>
<feature type="domain" description="Response regulatory" evidence="11">
    <location>
        <begin position="716"/>
        <end position="832"/>
    </location>
</feature>
<evidence type="ECO:0000259" key="12">
    <source>
        <dbReference type="PROSITE" id="PS50885"/>
    </source>
</evidence>
<dbReference type="Gene3D" id="3.40.50.2300">
    <property type="match status" value="1"/>
</dbReference>
<keyword evidence="14" id="KW-1185">Reference proteome</keyword>
<dbReference type="InterPro" id="IPR001789">
    <property type="entry name" value="Sig_transdc_resp-reg_receiver"/>
</dbReference>
<keyword evidence="8" id="KW-0175">Coiled coil</keyword>
<keyword evidence="5" id="KW-0808">Transferase</keyword>
<comment type="subcellular location">
    <subcellularLocation>
        <location evidence="2">Membrane</location>
    </subcellularLocation>
</comment>
<feature type="domain" description="HAMP" evidence="12">
    <location>
        <begin position="366"/>
        <end position="419"/>
    </location>
</feature>
<evidence type="ECO:0000256" key="9">
    <source>
        <dbReference type="SAM" id="Phobius"/>
    </source>
</evidence>
<dbReference type="RefSeq" id="WP_037135420.1">
    <property type="nucleotide sequence ID" value="NZ_JACIIG010000029.1"/>
</dbReference>
<evidence type="ECO:0000256" key="2">
    <source>
        <dbReference type="ARBA" id="ARBA00004370"/>
    </source>
</evidence>
<dbReference type="Gene3D" id="6.10.340.10">
    <property type="match status" value="1"/>
</dbReference>
<accession>A0A7W6ZZI0</accession>
<dbReference type="SUPFAM" id="SSF47384">
    <property type="entry name" value="Homodimeric domain of signal transducing histidine kinase"/>
    <property type="match status" value="1"/>
</dbReference>
<dbReference type="InterPro" id="IPR003660">
    <property type="entry name" value="HAMP_dom"/>
</dbReference>
<dbReference type="InterPro" id="IPR036097">
    <property type="entry name" value="HisK_dim/P_sf"/>
</dbReference>
<dbReference type="GO" id="GO:0009927">
    <property type="term" value="F:histidine phosphotransfer kinase activity"/>
    <property type="evidence" value="ECO:0007669"/>
    <property type="project" value="TreeGrafter"/>
</dbReference>
<keyword evidence="9" id="KW-0812">Transmembrane</keyword>
<reference evidence="13 14" key="1">
    <citation type="submission" date="2020-08" db="EMBL/GenBank/DDBJ databases">
        <title>Genomic Encyclopedia of Type Strains, Phase IV (KMG-V): Genome sequencing to study the core and pangenomes of soil and plant-associated prokaryotes.</title>
        <authorList>
            <person name="Whitman W."/>
        </authorList>
    </citation>
    <scope>NUCLEOTIDE SEQUENCE [LARGE SCALE GENOMIC DNA]</scope>
    <source>
        <strain evidence="13 14">SEMIA 492</strain>
    </source>
</reference>
<dbReference type="PROSITE" id="PS50885">
    <property type="entry name" value="HAMP"/>
    <property type="match status" value="1"/>
</dbReference>
<dbReference type="SUPFAM" id="SSF158472">
    <property type="entry name" value="HAMP domain-like"/>
    <property type="match status" value="1"/>
</dbReference>
<dbReference type="CDD" id="cd00082">
    <property type="entry name" value="HisKA"/>
    <property type="match status" value="1"/>
</dbReference>
<dbReference type="SMART" id="SM00448">
    <property type="entry name" value="REC"/>
    <property type="match status" value="1"/>
</dbReference>
<evidence type="ECO:0000259" key="10">
    <source>
        <dbReference type="PROSITE" id="PS50109"/>
    </source>
</evidence>
<dbReference type="EC" id="2.7.13.3" evidence="3"/>
<feature type="transmembrane region" description="Helical" evidence="9">
    <location>
        <begin position="345"/>
        <end position="364"/>
    </location>
</feature>
<evidence type="ECO:0000256" key="3">
    <source>
        <dbReference type="ARBA" id="ARBA00012438"/>
    </source>
</evidence>
<dbReference type="SMART" id="SM00387">
    <property type="entry name" value="HATPase_c"/>
    <property type="match status" value="1"/>
</dbReference>
<dbReference type="InterPro" id="IPR011006">
    <property type="entry name" value="CheY-like_superfamily"/>
</dbReference>
<dbReference type="AlphaFoldDB" id="A0A7W6ZZI0"/>
<dbReference type="OrthoDB" id="9813151at2"/>
<organism evidence="13 14">
    <name type="scientific">Rhizobium leucaenae</name>
    <dbReference type="NCBI Taxonomy" id="29450"/>
    <lineage>
        <taxon>Bacteria</taxon>
        <taxon>Pseudomonadati</taxon>
        <taxon>Pseudomonadota</taxon>
        <taxon>Alphaproteobacteria</taxon>
        <taxon>Hyphomicrobiales</taxon>
        <taxon>Rhizobiaceae</taxon>
        <taxon>Rhizobium/Agrobacterium group</taxon>
        <taxon>Rhizobium</taxon>
    </lineage>
</organism>
<dbReference type="InterPro" id="IPR003661">
    <property type="entry name" value="HisK_dim/P_dom"/>
</dbReference>
<keyword evidence="9" id="KW-0472">Membrane</keyword>
<dbReference type="InterPro" id="IPR005467">
    <property type="entry name" value="His_kinase_dom"/>
</dbReference>
<dbReference type="Gene3D" id="3.30.450.20">
    <property type="entry name" value="PAS domain"/>
    <property type="match status" value="1"/>
</dbReference>
<evidence type="ECO:0000313" key="14">
    <source>
        <dbReference type="Proteomes" id="UP000543836"/>
    </source>
</evidence>
<evidence type="ECO:0000256" key="5">
    <source>
        <dbReference type="ARBA" id="ARBA00022679"/>
    </source>
</evidence>
<gene>
    <name evidence="13" type="ORF">GGE60_005748</name>
</gene>
<dbReference type="PROSITE" id="PS50109">
    <property type="entry name" value="HIS_KIN"/>
    <property type="match status" value="1"/>
</dbReference>
<feature type="domain" description="Histidine kinase" evidence="10">
    <location>
        <begin position="455"/>
        <end position="674"/>
    </location>
</feature>
<evidence type="ECO:0000256" key="7">
    <source>
        <dbReference type="PROSITE-ProRule" id="PRU00169"/>
    </source>
</evidence>
<dbReference type="SUPFAM" id="SSF55785">
    <property type="entry name" value="PYP-like sensor domain (PAS domain)"/>
    <property type="match status" value="1"/>
</dbReference>
<feature type="modified residue" description="4-aspartylphosphate" evidence="7">
    <location>
        <position position="765"/>
    </location>
</feature>
<dbReference type="Pfam" id="PF00512">
    <property type="entry name" value="HisKA"/>
    <property type="match status" value="1"/>
</dbReference>
<comment type="caution">
    <text evidence="13">The sequence shown here is derived from an EMBL/GenBank/DDBJ whole genome shotgun (WGS) entry which is preliminary data.</text>
</comment>
<evidence type="ECO:0000256" key="1">
    <source>
        <dbReference type="ARBA" id="ARBA00000085"/>
    </source>
</evidence>
<dbReference type="Pfam" id="PF00672">
    <property type="entry name" value="HAMP"/>
    <property type="match status" value="1"/>
</dbReference>
<dbReference type="Proteomes" id="UP000543836">
    <property type="component" value="Unassembled WGS sequence"/>
</dbReference>
<dbReference type="GO" id="GO:0000155">
    <property type="term" value="F:phosphorelay sensor kinase activity"/>
    <property type="evidence" value="ECO:0007669"/>
    <property type="project" value="InterPro"/>
</dbReference>
<evidence type="ECO:0000259" key="11">
    <source>
        <dbReference type="PROSITE" id="PS50110"/>
    </source>
</evidence>
<dbReference type="Pfam" id="PF02518">
    <property type="entry name" value="HATPase_c"/>
    <property type="match status" value="1"/>
</dbReference>
<dbReference type="CDD" id="cd22890">
    <property type="entry name" value="ChiS-DBD"/>
    <property type="match status" value="1"/>
</dbReference>
<dbReference type="SUPFAM" id="SSF52172">
    <property type="entry name" value="CheY-like"/>
    <property type="match status" value="1"/>
</dbReference>
<dbReference type="InterPro" id="IPR004358">
    <property type="entry name" value="Sig_transdc_His_kin-like_C"/>
</dbReference>
<feature type="coiled-coil region" evidence="8">
    <location>
        <begin position="411"/>
        <end position="445"/>
    </location>
</feature>
<comment type="catalytic activity">
    <reaction evidence="1">
        <text>ATP + protein L-histidine = ADP + protein N-phospho-L-histidine.</text>
        <dbReference type="EC" id="2.7.13.3"/>
    </reaction>
</comment>
<dbReference type="PANTHER" id="PTHR43047">
    <property type="entry name" value="TWO-COMPONENT HISTIDINE PROTEIN KINASE"/>
    <property type="match status" value="1"/>
</dbReference>
<sequence length="1129" mass="123849">MLRALSPSGFRGRLLLILLAISLLPLLATASAFFYILNRSVTVETFAKLAFVRDAKRSEIEQYLTFATRQAESLSQSNAVRYSIGDFYGFAYAFRQIDPSPERATAILRQMFGIDSDGGGAALPKDNDAMLRSALEYANAHQQFHDDFVSFVTTSEFENLYLITPEQRVVYSVEKDRYLGTDLKTLVAPTPLSRLARAMAEAPRERTMLVGDFTTDPVTGKFGAYVAVRVAFYNKVRGMVIFRMGTKGLNRIVQSQQGETSSLYLLNSDGFYISAPAGHQPGARSNPAAIGDSTPSGTALVEDGLGDVPALAANVQLHFGGVPWSLVAEVPESVAFANSNSLRQIVITLALVLLPVLVTLVFYLSGTMTRPVQRLTDAAGAIADGDLDHAMPTIKNPSELGRLTASFTRMRDAVREQLNLINQKNAELETHVGLIEEKNKALEEADRMKDAFVANTSHELRTPLNGIIGISETLVAGVAGDLTATQRNQLQLISFSARRLSRLVDDLLDLYRIRQGRMRLDIHPVHIATSVSNVLKMCEPLLRGEPVALEVDIPEDIPFVMADPVRFEQILYNLLGNAIKYAGQSTIRVVAIPAGKNVAISVEDTGVGIASDSLERIFQPLEQAGFGDGTRGPAGTGLGLTIARQLATFLNGKLTAHSMLGEGSRFTLVLPAATVEPSHIDYFGEELDQKRLHETVDMIARSQIAADAPLAPGAPLILVVDDEPINIQVLRNVLQPVGYVVRAAESGADALAFINRMKPDLVVLDVMMPGMSGLEVAKAIRERYDLLDVPIIMVTARSRTRDVIAGFEHGANDYVVKPFVKDELLARVATLLEAARARSQIRENSSLRAEIERRVEVEDALRLSQQRMARLLEIFEVAILCTDHQHRIIYANEAALGMFNVPIIANETALSSLTGTELAESMYQAVKREGEFFQPSIRLGADAFALSAFEFDIGTGGGLALVVQPISASDLPRRDRVVHHLLGAIDSAGANLTVLTPEPERPDTAPIEPLAEPKQQRAFRLTIIDVMKQSVELWKRMTGKGKIDFAERSGIWRVNLDRSSLQARTLEKYLLLETLPLQPRWRDVIRSGEFALAHAMKTSLDADLSDLAETLRRDLEELRAMVRDGRNSN</sequence>
<name>A0A7W6ZZI0_9HYPH</name>
<evidence type="ECO:0000256" key="4">
    <source>
        <dbReference type="ARBA" id="ARBA00022553"/>
    </source>
</evidence>
<dbReference type="SUPFAM" id="SSF55874">
    <property type="entry name" value="ATPase domain of HSP90 chaperone/DNA topoisomerase II/histidine kinase"/>
    <property type="match status" value="1"/>
</dbReference>
<protein>
    <recommendedName>
        <fullName evidence="3">histidine kinase</fullName>
        <ecNumber evidence="3">2.7.13.3</ecNumber>
    </recommendedName>
</protein>